<dbReference type="InterPro" id="IPR022742">
    <property type="entry name" value="Hydrolase_4"/>
</dbReference>
<dbReference type="InterPro" id="IPR052920">
    <property type="entry name" value="DNA-binding_regulatory"/>
</dbReference>
<feature type="region of interest" description="Disordered" evidence="1">
    <location>
        <begin position="840"/>
        <end position="862"/>
    </location>
</feature>
<feature type="region of interest" description="Disordered" evidence="1">
    <location>
        <begin position="1"/>
        <end position="20"/>
    </location>
</feature>
<feature type="compositionally biased region" description="Polar residues" evidence="1">
    <location>
        <begin position="26"/>
        <end position="45"/>
    </location>
</feature>
<keyword evidence="4" id="KW-1185">Reference proteome</keyword>
<dbReference type="Proteomes" id="UP000009168">
    <property type="component" value="Unassembled WGS sequence"/>
</dbReference>
<dbReference type="PANTHER" id="PTHR43358">
    <property type="entry name" value="ALPHA/BETA-HYDROLASE"/>
    <property type="match status" value="1"/>
</dbReference>
<dbReference type="eggNOG" id="KOG1552">
    <property type="taxonomic scope" value="Eukaryota"/>
</dbReference>
<feature type="domain" description="Serine aminopeptidase S33" evidence="2">
    <location>
        <begin position="128"/>
        <end position="259"/>
    </location>
</feature>
<accession>Q22UT1</accession>
<dbReference type="SUPFAM" id="SSF53474">
    <property type="entry name" value="alpha/beta-Hydrolases"/>
    <property type="match status" value="1"/>
</dbReference>
<organism evidence="3 4">
    <name type="scientific">Tetrahymena thermophila (strain SB210)</name>
    <dbReference type="NCBI Taxonomy" id="312017"/>
    <lineage>
        <taxon>Eukaryota</taxon>
        <taxon>Sar</taxon>
        <taxon>Alveolata</taxon>
        <taxon>Ciliophora</taxon>
        <taxon>Intramacronucleata</taxon>
        <taxon>Oligohymenophorea</taxon>
        <taxon>Hymenostomatida</taxon>
        <taxon>Tetrahymenina</taxon>
        <taxon>Tetrahymenidae</taxon>
        <taxon>Tetrahymena</taxon>
    </lineage>
</organism>
<dbReference type="KEGG" id="tet:TTHERM_00846990"/>
<evidence type="ECO:0000259" key="2">
    <source>
        <dbReference type="Pfam" id="PF12146"/>
    </source>
</evidence>
<feature type="region of interest" description="Disordered" evidence="1">
    <location>
        <begin position="400"/>
        <end position="476"/>
    </location>
</feature>
<dbReference type="Pfam" id="PF12146">
    <property type="entry name" value="Hydrolase_4"/>
    <property type="match status" value="1"/>
</dbReference>
<evidence type="ECO:0000256" key="1">
    <source>
        <dbReference type="SAM" id="MobiDB-lite"/>
    </source>
</evidence>
<evidence type="ECO:0000313" key="4">
    <source>
        <dbReference type="Proteomes" id="UP000009168"/>
    </source>
</evidence>
<dbReference type="PANTHER" id="PTHR43358:SF4">
    <property type="entry name" value="ALPHA_BETA HYDROLASE FOLD-1 DOMAIN-CONTAINING PROTEIN"/>
    <property type="match status" value="1"/>
</dbReference>
<dbReference type="InParanoid" id="Q22UT1"/>
<sequence>MLPSALKQESGPTSVLNEPQKGISLVQQQNQAPNKAACQSANGQPNPKELEKDTKQVKKQKQPGYIEQLWRALIRPPNRINYKPQQLGPVSFVLDKTVIVKREDFKVKNSRGFNLECSYFEPISLSGKPHPCVLYLHGNSSSRNEGIVLVQYLLPYGISLVLMDFSGCGISEGEFISLGYYEKYDAKQVMEHVKKWKPITEFGLWGRSMGAATTLMTSLNEDLSIRFIVIDSSFLSIKQLCEEIATNQYKVPKFILNWAYQYIRRKIKNLANFDLDDCDALKAVQNQKSKPCALFLVAKADTLISPSHSQKLYNLYRGPKRLLMFEGTHNSRRPKEINQEITKFFYNGFFDEYAKKQFNVFKLVPQLPNFNKTEAQSNPNQNGIQKNVVSIAPVAAPNSVVSMQNNPSTKQINGNSISNPSQKEDNLGKSDSNNQNATAVSLQNRTKYISTGQLQSKNVEKEEVQEEDEGEMNSMQKSEQIKINPTNNNYNNNNNILNHISLNAQPPKFHKERFSPKSIVPEPSIQNDTTQYDFHNQNNTKFKLDSFYKMNPSELQLDNGNQLKIGKENSSFSNIKTINHNYNNNNNNVYPLSMVQNTIQQGSNSIIQINEDGNNSQEKSVDRNNKNQKSQIQFSNFRHIQQMKNQNEETFMKEESKLEQQEQEGVMSEESKVYSVNMPNAQVNLNTEGVEQSPKPKSQYNFDSNNILINFQRYNNNNTNNAINSNNNIGSNNGLQIINNGSIIQHHINKNQDIKEEEDTQFNSKIDKLDQENVNQNIGLSGFYLPPEYSQIHNSGVQQNNQANSNRFPSPNIQNMQNFSQNERLQQNLFFHTNSIISGNTPNQHLDNKNNLANTPDRNTSPFQFQDHRAIQNIQIKKDQQLGQVGTQYDAQGNLIQDQNQQQQKQQNQVFQIQQIIQF</sequence>
<feature type="region of interest" description="Disordered" evidence="1">
    <location>
        <begin position="26"/>
        <end position="62"/>
    </location>
</feature>
<dbReference type="RefSeq" id="XP_001009290.2">
    <property type="nucleotide sequence ID" value="XM_001009290.2"/>
</dbReference>
<gene>
    <name evidence="3" type="ORF">TTHERM_00846990</name>
</gene>
<name>Q22UT1_TETTS</name>
<dbReference type="EMBL" id="GG662825">
    <property type="protein sequence ID" value="EAR89045.2"/>
    <property type="molecule type" value="Genomic_DNA"/>
</dbReference>
<dbReference type="Gene3D" id="3.40.50.1820">
    <property type="entry name" value="alpha/beta hydrolase"/>
    <property type="match status" value="1"/>
</dbReference>
<evidence type="ECO:0000313" key="3">
    <source>
        <dbReference type="EMBL" id="EAR89045.2"/>
    </source>
</evidence>
<proteinExistence type="predicted"/>
<reference evidence="4" key="1">
    <citation type="journal article" date="2006" name="PLoS Biol.">
        <title>Macronuclear genome sequence of the ciliate Tetrahymena thermophila, a model eukaryote.</title>
        <authorList>
            <person name="Eisen J.A."/>
            <person name="Coyne R.S."/>
            <person name="Wu M."/>
            <person name="Wu D."/>
            <person name="Thiagarajan M."/>
            <person name="Wortman J.R."/>
            <person name="Badger J.H."/>
            <person name="Ren Q."/>
            <person name="Amedeo P."/>
            <person name="Jones K.M."/>
            <person name="Tallon L.J."/>
            <person name="Delcher A.L."/>
            <person name="Salzberg S.L."/>
            <person name="Silva J.C."/>
            <person name="Haas B.J."/>
            <person name="Majoros W.H."/>
            <person name="Farzad M."/>
            <person name="Carlton J.M."/>
            <person name="Smith R.K. Jr."/>
            <person name="Garg J."/>
            <person name="Pearlman R.E."/>
            <person name="Karrer K.M."/>
            <person name="Sun L."/>
            <person name="Manning G."/>
            <person name="Elde N.C."/>
            <person name="Turkewitz A.P."/>
            <person name="Asai D.J."/>
            <person name="Wilkes D.E."/>
            <person name="Wang Y."/>
            <person name="Cai H."/>
            <person name="Collins K."/>
            <person name="Stewart B.A."/>
            <person name="Lee S.R."/>
            <person name="Wilamowska K."/>
            <person name="Weinberg Z."/>
            <person name="Ruzzo W.L."/>
            <person name="Wloga D."/>
            <person name="Gaertig J."/>
            <person name="Frankel J."/>
            <person name="Tsao C.-C."/>
            <person name="Gorovsky M.A."/>
            <person name="Keeling P.J."/>
            <person name="Waller R.F."/>
            <person name="Patron N.J."/>
            <person name="Cherry J.M."/>
            <person name="Stover N.A."/>
            <person name="Krieger C.J."/>
            <person name="del Toro C."/>
            <person name="Ryder H.F."/>
            <person name="Williamson S.C."/>
            <person name="Barbeau R.A."/>
            <person name="Hamilton E.P."/>
            <person name="Orias E."/>
        </authorList>
    </citation>
    <scope>NUCLEOTIDE SEQUENCE [LARGE SCALE GENOMIC DNA]</scope>
    <source>
        <strain evidence="4">SB210</strain>
    </source>
</reference>
<dbReference type="STRING" id="312017.Q22UT1"/>
<dbReference type="OrthoDB" id="10249433at2759"/>
<feature type="compositionally biased region" description="Polar residues" evidence="1">
    <location>
        <begin position="429"/>
        <end position="457"/>
    </location>
</feature>
<dbReference type="AlphaFoldDB" id="Q22UT1"/>
<dbReference type="GeneID" id="7840324"/>
<protein>
    <submittedName>
        <fullName evidence="3">X-pro dipeptidyl-peptidase, S15 family protein</fullName>
    </submittedName>
</protein>
<feature type="compositionally biased region" description="Polar residues" evidence="1">
    <location>
        <begin position="400"/>
        <end position="421"/>
    </location>
</feature>
<dbReference type="InterPro" id="IPR029058">
    <property type="entry name" value="AB_hydrolase_fold"/>
</dbReference>
<dbReference type="HOGENOM" id="CLU_329445_0_0_1"/>